<gene>
    <name evidence="1" type="ORF">E5358_02680</name>
</gene>
<organism evidence="1 2">
    <name type="scientific">Palleniella muris</name>
    <dbReference type="NCBI Taxonomy" id="3038145"/>
    <lineage>
        <taxon>Bacteria</taxon>
        <taxon>Pseudomonadati</taxon>
        <taxon>Bacteroidota</taxon>
        <taxon>Bacteroidia</taxon>
        <taxon>Bacteroidales</taxon>
        <taxon>Prevotellaceae</taxon>
        <taxon>Palleniella</taxon>
    </lineage>
</organism>
<comment type="caution">
    <text evidence="1">The sequence shown here is derived from an EMBL/GenBank/DDBJ whole genome shotgun (WGS) entry which is preliminary data.</text>
</comment>
<protein>
    <submittedName>
        <fullName evidence="1">Rhodanese-like domain-containing protein</fullName>
    </submittedName>
</protein>
<keyword evidence="2" id="KW-1185">Reference proteome</keyword>
<accession>A0AC61QT51</accession>
<proteinExistence type="predicted"/>
<evidence type="ECO:0000313" key="1">
    <source>
        <dbReference type="EMBL" id="TGX83569.1"/>
    </source>
</evidence>
<dbReference type="EMBL" id="SRZC01000003">
    <property type="protein sequence ID" value="TGX83569.1"/>
    <property type="molecule type" value="Genomic_DNA"/>
</dbReference>
<sequence length="132" mass="14452">MTKKIIFMGLLSFVCSLLGCNAQTGMFKSVEVEEFHTVIADSTTLLLDVRTPEEYAEGHIGNAMNIDVLNGNFLAEALKSLPKEKTIALYCRSGRRSKKAATILAKNGYSVVELNSGYLGWTKASSIPLNKF</sequence>
<evidence type="ECO:0000313" key="2">
    <source>
        <dbReference type="Proteomes" id="UP000308886"/>
    </source>
</evidence>
<name>A0AC61QT51_9BACT</name>
<reference evidence="1" key="1">
    <citation type="submission" date="2019-04" db="EMBL/GenBank/DDBJ databases">
        <title>Microbes associate with the intestines of laboratory mice.</title>
        <authorList>
            <person name="Navarre W."/>
            <person name="Wong E."/>
            <person name="Huang K."/>
            <person name="Tropini C."/>
            <person name="Ng K."/>
            <person name="Yu B."/>
        </authorList>
    </citation>
    <scope>NUCLEOTIDE SEQUENCE</scope>
    <source>
        <strain evidence="1">NM73_A23</strain>
    </source>
</reference>
<dbReference type="Proteomes" id="UP000308886">
    <property type="component" value="Unassembled WGS sequence"/>
</dbReference>